<evidence type="ECO:0000256" key="2">
    <source>
        <dbReference type="ARBA" id="ARBA00022729"/>
    </source>
</evidence>
<proteinExistence type="inferred from homology"/>
<evidence type="ECO:0000256" key="1">
    <source>
        <dbReference type="ARBA" id="ARBA00005445"/>
    </source>
</evidence>
<dbReference type="InterPro" id="IPR013783">
    <property type="entry name" value="Ig-like_fold"/>
</dbReference>
<organism evidence="4 5">
    <name type="scientific">Nonomuraea pusilla</name>
    <dbReference type="NCBI Taxonomy" id="46177"/>
    <lineage>
        <taxon>Bacteria</taxon>
        <taxon>Bacillati</taxon>
        <taxon>Actinomycetota</taxon>
        <taxon>Actinomycetes</taxon>
        <taxon>Streptosporangiales</taxon>
        <taxon>Streptosporangiaceae</taxon>
        <taxon>Nonomuraea</taxon>
    </lineage>
</organism>
<dbReference type="Pfam" id="PF16640">
    <property type="entry name" value="Big_3_5"/>
    <property type="match status" value="1"/>
</dbReference>
<reference evidence="4 5" key="1">
    <citation type="submission" date="2016-10" db="EMBL/GenBank/DDBJ databases">
        <authorList>
            <person name="de Groot N.N."/>
        </authorList>
    </citation>
    <scope>NUCLEOTIDE SEQUENCE [LARGE SCALE GENOMIC DNA]</scope>
    <source>
        <strain evidence="4 5">DSM 43357</strain>
    </source>
</reference>
<evidence type="ECO:0000259" key="3">
    <source>
        <dbReference type="Pfam" id="PF16640"/>
    </source>
</evidence>
<sequence length="384" mass="39549">MQADPKLSVSIGMLDSAIDHPRRTQKGYRMINTHFRRQIFSSTSFRLTALATVVLATTATVWPEGKAAKAPPVSIGAAEPFAVFGGTAVTNTDPTLVMGDLGVSPGDVVEGFPPGRVTGTIHAGDATAATAKADIVAAYDDLAGRAPTATIAPQLGGVTLTPGVYASTTGDFRLNGRLVLDAQTDPDALFIFQAGDLTTDRVSSIDLVGGAQTKNVYWQISGSGALGPQSTFYGTAIARNAIAVAAQAVAQGHLFALNNTVGTVGSLPTPSMTIVRLPNEPPTTTTLTSSPNPATSAQPITFTARVAAVSGSVKPTGTVVFKEGSTVLGTAYHDIDTPARLTIKLPPGEHRVVAVFIGGLTFNHEEPIDFAPSTSAPLTQTVTA</sequence>
<dbReference type="OrthoDB" id="2082707at2"/>
<feature type="domain" description="Bacterial Ig-like" evidence="3">
    <location>
        <begin position="287"/>
        <end position="383"/>
    </location>
</feature>
<dbReference type="AlphaFoldDB" id="A0A1H7F8Z1"/>
<dbReference type="Gene3D" id="2.60.40.10">
    <property type="entry name" value="Immunoglobulins"/>
    <property type="match status" value="1"/>
</dbReference>
<evidence type="ECO:0000313" key="4">
    <source>
        <dbReference type="EMBL" id="SEK22164.1"/>
    </source>
</evidence>
<keyword evidence="2" id="KW-0732">Signal</keyword>
<dbReference type="GO" id="GO:0005975">
    <property type="term" value="P:carbohydrate metabolic process"/>
    <property type="evidence" value="ECO:0007669"/>
    <property type="project" value="UniProtKB-ARBA"/>
</dbReference>
<evidence type="ECO:0000313" key="5">
    <source>
        <dbReference type="Proteomes" id="UP000198953"/>
    </source>
</evidence>
<dbReference type="EMBL" id="FOBF01000001">
    <property type="protein sequence ID" value="SEK22164.1"/>
    <property type="molecule type" value="Genomic_DNA"/>
</dbReference>
<dbReference type="Pfam" id="PF11999">
    <property type="entry name" value="Ice_binding"/>
    <property type="match status" value="1"/>
</dbReference>
<dbReference type="Proteomes" id="UP000198953">
    <property type="component" value="Unassembled WGS sequence"/>
</dbReference>
<keyword evidence="5" id="KW-1185">Reference proteome</keyword>
<dbReference type="STRING" id="46177.SAMN05660976_00008"/>
<gene>
    <name evidence="4" type="ORF">SAMN05660976_00008</name>
</gene>
<dbReference type="InterPro" id="IPR032109">
    <property type="entry name" value="Big_3_5"/>
</dbReference>
<comment type="similarity">
    <text evidence="1">Belongs to the ice-binding protein family.</text>
</comment>
<name>A0A1H7F8Z1_9ACTN</name>
<protein>
    <submittedName>
        <fullName evidence="4">Ig-like domain (Group 3)</fullName>
    </submittedName>
</protein>
<accession>A0A1H7F8Z1</accession>
<dbReference type="InterPro" id="IPR021884">
    <property type="entry name" value="Ice-bd_prot"/>
</dbReference>